<proteinExistence type="predicted"/>
<protein>
    <submittedName>
        <fullName evidence="1">Uncharacterized protein</fullName>
    </submittedName>
</protein>
<evidence type="ECO:0000313" key="1">
    <source>
        <dbReference type="EMBL" id="RPA86319.1"/>
    </source>
</evidence>
<evidence type="ECO:0000313" key="2">
    <source>
        <dbReference type="Proteomes" id="UP000275078"/>
    </source>
</evidence>
<name>A0A3N4IKE3_ASCIM</name>
<organism evidence="1 2">
    <name type="scientific">Ascobolus immersus RN42</name>
    <dbReference type="NCBI Taxonomy" id="1160509"/>
    <lineage>
        <taxon>Eukaryota</taxon>
        <taxon>Fungi</taxon>
        <taxon>Dikarya</taxon>
        <taxon>Ascomycota</taxon>
        <taxon>Pezizomycotina</taxon>
        <taxon>Pezizomycetes</taxon>
        <taxon>Pezizales</taxon>
        <taxon>Ascobolaceae</taxon>
        <taxon>Ascobolus</taxon>
    </lineage>
</organism>
<gene>
    <name evidence="1" type="ORF">BJ508DRAFT_149271</name>
</gene>
<dbReference type="Proteomes" id="UP000275078">
    <property type="component" value="Unassembled WGS sequence"/>
</dbReference>
<accession>A0A3N4IKE3</accession>
<dbReference type="EMBL" id="ML119650">
    <property type="protein sequence ID" value="RPA86319.1"/>
    <property type="molecule type" value="Genomic_DNA"/>
</dbReference>
<reference evidence="1 2" key="1">
    <citation type="journal article" date="2018" name="Nat. Ecol. Evol.">
        <title>Pezizomycetes genomes reveal the molecular basis of ectomycorrhizal truffle lifestyle.</title>
        <authorList>
            <person name="Murat C."/>
            <person name="Payen T."/>
            <person name="Noel B."/>
            <person name="Kuo A."/>
            <person name="Morin E."/>
            <person name="Chen J."/>
            <person name="Kohler A."/>
            <person name="Krizsan K."/>
            <person name="Balestrini R."/>
            <person name="Da Silva C."/>
            <person name="Montanini B."/>
            <person name="Hainaut M."/>
            <person name="Levati E."/>
            <person name="Barry K.W."/>
            <person name="Belfiori B."/>
            <person name="Cichocki N."/>
            <person name="Clum A."/>
            <person name="Dockter R.B."/>
            <person name="Fauchery L."/>
            <person name="Guy J."/>
            <person name="Iotti M."/>
            <person name="Le Tacon F."/>
            <person name="Lindquist E.A."/>
            <person name="Lipzen A."/>
            <person name="Malagnac F."/>
            <person name="Mello A."/>
            <person name="Molinier V."/>
            <person name="Miyauchi S."/>
            <person name="Poulain J."/>
            <person name="Riccioni C."/>
            <person name="Rubini A."/>
            <person name="Sitrit Y."/>
            <person name="Splivallo R."/>
            <person name="Traeger S."/>
            <person name="Wang M."/>
            <person name="Zifcakova L."/>
            <person name="Wipf D."/>
            <person name="Zambonelli A."/>
            <person name="Paolocci F."/>
            <person name="Nowrousian M."/>
            <person name="Ottonello S."/>
            <person name="Baldrian P."/>
            <person name="Spatafora J.W."/>
            <person name="Henrissat B."/>
            <person name="Nagy L.G."/>
            <person name="Aury J.M."/>
            <person name="Wincker P."/>
            <person name="Grigoriev I.V."/>
            <person name="Bonfante P."/>
            <person name="Martin F.M."/>
        </authorList>
    </citation>
    <scope>NUCLEOTIDE SEQUENCE [LARGE SCALE GENOMIC DNA]</scope>
    <source>
        <strain evidence="1 2">RN42</strain>
    </source>
</reference>
<dbReference type="AlphaFoldDB" id="A0A3N4IKE3"/>
<sequence>MPHRFAKVFPCRHDGCGKLFSLSHRSRHEMYVPHNGQPALLVWYRPKVFPCRLGCGATFRLDWPRCEHELTSQVHSLRTFICEFESCGHMAFYVRHGLAKHVKYFDHENIRPSRVYQRKGQPGRNKVMCSVVGCGIYVQGKRRLEEHTELVHGPNSKRPFVPRTEKTHPFLCDKQDWEGKPCMHRTKTRWQLASHRV</sequence>
<keyword evidence="2" id="KW-1185">Reference proteome</keyword>